<dbReference type="InterPro" id="IPR002804">
    <property type="entry name" value="Archease"/>
</dbReference>
<comment type="similarity">
    <text evidence="1">Belongs to the archease family.</text>
</comment>
<dbReference type="InterPro" id="IPR023572">
    <property type="entry name" value="Archease_dom"/>
</dbReference>
<evidence type="ECO:0000256" key="4">
    <source>
        <dbReference type="ARBA" id="ARBA00022837"/>
    </source>
</evidence>
<reference evidence="6" key="1">
    <citation type="journal article" date="2021" name="ISME J.">
        <title>Fine-scale metabolic discontinuity in a stratified prokaryote microbiome of a Red Sea deep halocline.</title>
        <authorList>
            <person name="Michoud G."/>
            <person name="Ngugi D.K."/>
            <person name="Barozzi A."/>
            <person name="Merlino G."/>
            <person name="Calleja M.L."/>
            <person name="Delgado-Huertas A."/>
            <person name="Moran X.A.G."/>
            <person name="Daffonchio D."/>
        </authorList>
    </citation>
    <scope>NUCLEOTIDE SEQUENCE</scope>
    <source>
        <strain evidence="6">SuakinDeep_MAG55_1</strain>
    </source>
</reference>
<dbReference type="EMBL" id="JAANXD010000037">
    <property type="protein sequence ID" value="MBS1257797.1"/>
    <property type="molecule type" value="Genomic_DNA"/>
</dbReference>
<keyword evidence="4" id="KW-0106">Calcium</keyword>
<feature type="domain" description="Archease" evidence="5">
    <location>
        <begin position="7"/>
        <end position="158"/>
    </location>
</feature>
<organism evidence="6 7">
    <name type="scientific">Candidatus Scalindua arabica</name>
    <dbReference type="NCBI Taxonomy" id="1127984"/>
    <lineage>
        <taxon>Bacteria</taxon>
        <taxon>Pseudomonadati</taxon>
        <taxon>Planctomycetota</taxon>
        <taxon>Candidatus Brocadiia</taxon>
        <taxon>Candidatus Brocadiales</taxon>
        <taxon>Candidatus Scalinduaceae</taxon>
        <taxon>Candidatus Scalindua</taxon>
    </lineage>
</organism>
<evidence type="ECO:0000256" key="2">
    <source>
        <dbReference type="ARBA" id="ARBA00022694"/>
    </source>
</evidence>
<keyword evidence="2" id="KW-0819">tRNA processing</keyword>
<evidence type="ECO:0000313" key="7">
    <source>
        <dbReference type="Proteomes" id="UP000722750"/>
    </source>
</evidence>
<sequence length="158" mass="18201">MEEFIFLDDIATADVAIESRGDTLEELFSASARATFEVMVDTGDVQPEIKKVIHLENSEIDGLLFDWLAEIIYLKDSEAVVFCKFEIKIKSPEATLWADSRPDSVGKDKGYFLDAEIYGEEINPSRHELRCDVKAITFHLFEVYEKDRKWIARFILDI</sequence>
<dbReference type="PANTHER" id="PTHR12682">
    <property type="entry name" value="ARCHEASE"/>
    <property type="match status" value="1"/>
</dbReference>
<accession>A0A941W266</accession>
<evidence type="ECO:0000256" key="1">
    <source>
        <dbReference type="ARBA" id="ARBA00007963"/>
    </source>
</evidence>
<evidence type="ECO:0000259" key="5">
    <source>
        <dbReference type="Pfam" id="PF01951"/>
    </source>
</evidence>
<comment type="caution">
    <text evidence="6">The sequence shown here is derived from an EMBL/GenBank/DDBJ whole genome shotgun (WGS) entry which is preliminary data.</text>
</comment>
<evidence type="ECO:0000313" key="6">
    <source>
        <dbReference type="EMBL" id="MBS1257797.1"/>
    </source>
</evidence>
<proteinExistence type="inferred from homology"/>
<dbReference type="GO" id="GO:0046872">
    <property type="term" value="F:metal ion binding"/>
    <property type="evidence" value="ECO:0007669"/>
    <property type="project" value="UniProtKB-KW"/>
</dbReference>
<protein>
    <submittedName>
        <fullName evidence="6">Protein archease</fullName>
    </submittedName>
</protein>
<dbReference type="GO" id="GO:0008033">
    <property type="term" value="P:tRNA processing"/>
    <property type="evidence" value="ECO:0007669"/>
    <property type="project" value="UniProtKB-KW"/>
</dbReference>
<dbReference type="AlphaFoldDB" id="A0A941W266"/>
<dbReference type="Proteomes" id="UP000722750">
    <property type="component" value="Unassembled WGS sequence"/>
</dbReference>
<dbReference type="SUPFAM" id="SSF69819">
    <property type="entry name" value="MTH1598-like"/>
    <property type="match status" value="1"/>
</dbReference>
<dbReference type="Pfam" id="PF01951">
    <property type="entry name" value="Archease"/>
    <property type="match status" value="1"/>
</dbReference>
<dbReference type="Gene3D" id="3.55.10.10">
    <property type="entry name" value="Archease domain"/>
    <property type="match status" value="1"/>
</dbReference>
<name>A0A941W266_9BACT</name>
<gene>
    <name evidence="6" type="ORF">MAG551_00844</name>
</gene>
<evidence type="ECO:0000256" key="3">
    <source>
        <dbReference type="ARBA" id="ARBA00022723"/>
    </source>
</evidence>
<dbReference type="PANTHER" id="PTHR12682:SF11">
    <property type="entry name" value="PROTEIN ARCHEASE"/>
    <property type="match status" value="1"/>
</dbReference>
<keyword evidence="3" id="KW-0479">Metal-binding</keyword>
<dbReference type="InterPro" id="IPR036820">
    <property type="entry name" value="Archease_dom_sf"/>
</dbReference>